<comment type="pathway">
    <text evidence="2 6">Glycan biosynthesis; trehalose biosynthesis.</text>
</comment>
<dbReference type="InterPro" id="IPR023214">
    <property type="entry name" value="HAD_sf"/>
</dbReference>
<dbReference type="AlphaFoldDB" id="A0A7C2I328"/>
<sequence>MNGPGGLPRPPLISPAALAEKAAGCPGLLLMTDYDGTLVPLAPTPEEATPDKELLRVLARLAQKPRCVPAVLSGRRLEDLAALLPVPGIYLAGVHGAAILKPDGTVVPLLRQTGPGLEEAIAGLERLAGESIGSRSGFLLENKKYALAIHFRRAAEKDAQYVLGLFLARSKDLLSQSGLQFLQGKKVVEVRPRELHKGNAVRWLKNNFPGHTGIFLGDDTTDEDAFARIENGFGVLVSEEPRRSRAGLRLKSPAEVRLFLEALADRLPDSPFNPSPGGPP</sequence>
<keyword evidence="6" id="KW-0479">Metal-binding</keyword>
<evidence type="ECO:0000256" key="1">
    <source>
        <dbReference type="ARBA" id="ARBA00000500"/>
    </source>
</evidence>
<name>A0A7C2I328_9THEO</name>
<dbReference type="SUPFAM" id="SSF56784">
    <property type="entry name" value="HAD-like"/>
    <property type="match status" value="1"/>
</dbReference>
<dbReference type="CDD" id="cd01627">
    <property type="entry name" value="HAD_TPP"/>
    <property type="match status" value="1"/>
</dbReference>
<dbReference type="NCBIfam" id="TIGR01484">
    <property type="entry name" value="HAD-SF-IIB"/>
    <property type="match status" value="1"/>
</dbReference>
<dbReference type="Pfam" id="PF02358">
    <property type="entry name" value="Trehalose_PPase"/>
    <property type="match status" value="1"/>
</dbReference>
<proteinExistence type="inferred from homology"/>
<dbReference type="PANTHER" id="PTHR43768:SF3">
    <property type="entry name" value="TREHALOSE 6-PHOSPHATE PHOSPHATASE"/>
    <property type="match status" value="1"/>
</dbReference>
<dbReference type="EC" id="3.1.3.12" evidence="6"/>
<evidence type="ECO:0000256" key="6">
    <source>
        <dbReference type="RuleBase" id="RU361117"/>
    </source>
</evidence>
<dbReference type="Gene3D" id="3.30.70.1020">
    <property type="entry name" value="Trehalose-6-phosphate phosphatase related protein, domain 2"/>
    <property type="match status" value="1"/>
</dbReference>
<comment type="cofactor">
    <cofactor evidence="6">
        <name>Mg(2+)</name>
        <dbReference type="ChEBI" id="CHEBI:18420"/>
    </cofactor>
</comment>
<keyword evidence="6" id="KW-0460">Magnesium</keyword>
<comment type="similarity">
    <text evidence="3 6">Belongs to the trehalose phosphatase family.</text>
</comment>
<evidence type="ECO:0000256" key="5">
    <source>
        <dbReference type="ARBA" id="ARBA00024179"/>
    </source>
</evidence>
<protein>
    <recommendedName>
        <fullName evidence="6">Trehalose 6-phosphate phosphatase</fullName>
        <ecNumber evidence="6">3.1.3.12</ecNumber>
    </recommendedName>
</protein>
<evidence type="ECO:0000256" key="4">
    <source>
        <dbReference type="ARBA" id="ARBA00022801"/>
    </source>
</evidence>
<dbReference type="UniPathway" id="UPA00299"/>
<dbReference type="InterPro" id="IPR036412">
    <property type="entry name" value="HAD-like_sf"/>
</dbReference>
<dbReference type="EMBL" id="DSMU01000249">
    <property type="protein sequence ID" value="HEL65816.1"/>
    <property type="molecule type" value="Genomic_DNA"/>
</dbReference>
<dbReference type="GO" id="GO:0005992">
    <property type="term" value="P:trehalose biosynthetic process"/>
    <property type="evidence" value="ECO:0007669"/>
    <property type="project" value="UniProtKB-UniPathway"/>
</dbReference>
<dbReference type="NCBIfam" id="TIGR00685">
    <property type="entry name" value="T6PP"/>
    <property type="match status" value="1"/>
</dbReference>
<comment type="function">
    <text evidence="5 6">Removes the phosphate from trehalose 6-phosphate to produce free trehalose.</text>
</comment>
<dbReference type="Gene3D" id="3.40.50.1000">
    <property type="entry name" value="HAD superfamily/HAD-like"/>
    <property type="match status" value="1"/>
</dbReference>
<keyword evidence="4 6" id="KW-0378">Hydrolase</keyword>
<comment type="caution">
    <text evidence="7">The sequence shown here is derived from an EMBL/GenBank/DDBJ whole genome shotgun (WGS) entry which is preliminary data.</text>
</comment>
<comment type="catalytic activity">
    <reaction evidence="1 6">
        <text>alpha,alpha-trehalose 6-phosphate + H2O = alpha,alpha-trehalose + phosphate</text>
        <dbReference type="Rhea" id="RHEA:23420"/>
        <dbReference type="ChEBI" id="CHEBI:15377"/>
        <dbReference type="ChEBI" id="CHEBI:16551"/>
        <dbReference type="ChEBI" id="CHEBI:43474"/>
        <dbReference type="ChEBI" id="CHEBI:58429"/>
        <dbReference type="EC" id="3.1.3.12"/>
    </reaction>
</comment>
<dbReference type="PANTHER" id="PTHR43768">
    <property type="entry name" value="TREHALOSE 6-PHOSPHATE PHOSPHATASE"/>
    <property type="match status" value="1"/>
</dbReference>
<evidence type="ECO:0000256" key="2">
    <source>
        <dbReference type="ARBA" id="ARBA00005199"/>
    </source>
</evidence>
<reference evidence="7" key="1">
    <citation type="journal article" date="2020" name="mSystems">
        <title>Genome- and Community-Level Interaction Insights into Carbon Utilization and Element Cycling Functions of Hydrothermarchaeota in Hydrothermal Sediment.</title>
        <authorList>
            <person name="Zhou Z."/>
            <person name="Liu Y."/>
            <person name="Xu W."/>
            <person name="Pan J."/>
            <person name="Luo Z.H."/>
            <person name="Li M."/>
        </authorList>
    </citation>
    <scope>NUCLEOTIDE SEQUENCE [LARGE SCALE GENOMIC DNA]</scope>
    <source>
        <strain evidence="7">SpSt-300</strain>
    </source>
</reference>
<dbReference type="GO" id="GO:0004805">
    <property type="term" value="F:trehalose-phosphatase activity"/>
    <property type="evidence" value="ECO:0007669"/>
    <property type="project" value="UniProtKB-EC"/>
</dbReference>
<gene>
    <name evidence="7" type="primary">otsB</name>
    <name evidence="7" type="ORF">ENQ34_03930</name>
</gene>
<accession>A0A7C2I328</accession>
<evidence type="ECO:0000256" key="3">
    <source>
        <dbReference type="ARBA" id="ARBA00008770"/>
    </source>
</evidence>
<dbReference type="GO" id="GO:0046872">
    <property type="term" value="F:metal ion binding"/>
    <property type="evidence" value="ECO:0007669"/>
    <property type="project" value="UniProtKB-KW"/>
</dbReference>
<dbReference type="InterPro" id="IPR044651">
    <property type="entry name" value="OTSB-like"/>
</dbReference>
<evidence type="ECO:0000313" key="7">
    <source>
        <dbReference type="EMBL" id="HEL65816.1"/>
    </source>
</evidence>
<organism evidence="7">
    <name type="scientific">Ammonifex degensii</name>
    <dbReference type="NCBI Taxonomy" id="42838"/>
    <lineage>
        <taxon>Bacteria</taxon>
        <taxon>Bacillati</taxon>
        <taxon>Bacillota</taxon>
        <taxon>Clostridia</taxon>
        <taxon>Thermoanaerobacterales</taxon>
        <taxon>Thermoanaerobacteraceae</taxon>
        <taxon>Ammonifex</taxon>
    </lineage>
</organism>
<dbReference type="InterPro" id="IPR006379">
    <property type="entry name" value="HAD-SF_hydro_IIB"/>
</dbReference>
<dbReference type="InterPro" id="IPR003337">
    <property type="entry name" value="Trehalose_PPase"/>
</dbReference>